<keyword evidence="2" id="KW-1185">Reference proteome</keyword>
<dbReference type="EMBL" id="LSSM01006644">
    <property type="protein sequence ID" value="OMJ10360.1"/>
    <property type="molecule type" value="Genomic_DNA"/>
</dbReference>
<sequence length="92" mass="10426">MKTLLSIGEDFFRTILTDEECNIEHTTLSVVKKTETILYESQTALSQAIQKIYYQVHRRIQENPDLDTCVEPEIIFASTMSALLSDVVASVT</sequence>
<protein>
    <submittedName>
        <fullName evidence="1">Uncharacterized protein</fullName>
    </submittedName>
</protein>
<dbReference type="Proteomes" id="UP000187429">
    <property type="component" value="Unassembled WGS sequence"/>
</dbReference>
<evidence type="ECO:0000313" key="1">
    <source>
        <dbReference type="EMBL" id="OMJ10360.1"/>
    </source>
</evidence>
<dbReference type="AlphaFoldDB" id="A0A1R1X6Y6"/>
<organism evidence="1 2">
    <name type="scientific">Smittium culicis</name>
    <dbReference type="NCBI Taxonomy" id="133412"/>
    <lineage>
        <taxon>Eukaryota</taxon>
        <taxon>Fungi</taxon>
        <taxon>Fungi incertae sedis</taxon>
        <taxon>Zoopagomycota</taxon>
        <taxon>Kickxellomycotina</taxon>
        <taxon>Harpellomycetes</taxon>
        <taxon>Harpellales</taxon>
        <taxon>Legeriomycetaceae</taxon>
        <taxon>Smittium</taxon>
    </lineage>
</organism>
<proteinExistence type="predicted"/>
<accession>A0A1R1X6Y6</accession>
<gene>
    <name evidence="1" type="ORF">AYI69_g10275</name>
</gene>
<evidence type="ECO:0000313" key="2">
    <source>
        <dbReference type="Proteomes" id="UP000187429"/>
    </source>
</evidence>
<reference evidence="2" key="1">
    <citation type="submission" date="2017-01" db="EMBL/GenBank/DDBJ databases">
        <authorList>
            <person name="Wang Y."/>
            <person name="White M."/>
            <person name="Kvist S."/>
            <person name="Moncalvo J.-M."/>
        </authorList>
    </citation>
    <scope>NUCLEOTIDE SEQUENCE [LARGE SCALE GENOMIC DNA]</scope>
    <source>
        <strain evidence="2">ID-206-W2</strain>
    </source>
</reference>
<comment type="caution">
    <text evidence="1">The sequence shown here is derived from an EMBL/GenBank/DDBJ whole genome shotgun (WGS) entry which is preliminary data.</text>
</comment>
<name>A0A1R1X6Y6_9FUNG</name>